<evidence type="ECO:0000256" key="2">
    <source>
        <dbReference type="ARBA" id="ARBA00023125"/>
    </source>
</evidence>
<dbReference type="InterPro" id="IPR001647">
    <property type="entry name" value="HTH_TetR"/>
</dbReference>
<dbReference type="PANTHER" id="PTHR30055:SF234">
    <property type="entry name" value="HTH-TYPE TRANSCRIPTIONAL REGULATOR BETI"/>
    <property type="match status" value="1"/>
</dbReference>
<dbReference type="InterPro" id="IPR009057">
    <property type="entry name" value="Homeodomain-like_sf"/>
</dbReference>
<dbReference type="SUPFAM" id="SSF46689">
    <property type="entry name" value="Homeodomain-like"/>
    <property type="match status" value="1"/>
</dbReference>
<dbReference type="RefSeq" id="WP_114659675.1">
    <property type="nucleotide sequence ID" value="NZ_CP031194.1"/>
</dbReference>
<accession>A0A345HNQ1</accession>
<evidence type="ECO:0000256" key="3">
    <source>
        <dbReference type="ARBA" id="ARBA00023163"/>
    </source>
</evidence>
<evidence type="ECO:0000256" key="4">
    <source>
        <dbReference type="PROSITE-ProRule" id="PRU00335"/>
    </source>
</evidence>
<dbReference type="Pfam" id="PF21597">
    <property type="entry name" value="TetR_C_43"/>
    <property type="match status" value="1"/>
</dbReference>
<feature type="region of interest" description="Disordered" evidence="5">
    <location>
        <begin position="199"/>
        <end position="229"/>
    </location>
</feature>
<dbReference type="GO" id="GO:0000976">
    <property type="term" value="F:transcription cis-regulatory region binding"/>
    <property type="evidence" value="ECO:0007669"/>
    <property type="project" value="TreeGrafter"/>
</dbReference>
<evidence type="ECO:0000313" key="7">
    <source>
        <dbReference type="EMBL" id="AXG78325.1"/>
    </source>
</evidence>
<dbReference type="OrthoDB" id="9795011at2"/>
<keyword evidence="3" id="KW-0804">Transcription</keyword>
<dbReference type="PROSITE" id="PS50977">
    <property type="entry name" value="HTH_TETR_2"/>
    <property type="match status" value="1"/>
</dbReference>
<name>A0A345HNQ1_9ACTN</name>
<evidence type="ECO:0000259" key="6">
    <source>
        <dbReference type="PROSITE" id="PS50977"/>
    </source>
</evidence>
<keyword evidence="2 4" id="KW-0238">DNA-binding</keyword>
<keyword evidence="1" id="KW-0805">Transcription regulation</keyword>
<protein>
    <submittedName>
        <fullName evidence="7">TetR/AcrR family transcriptional regulator</fullName>
    </submittedName>
</protein>
<dbReference type="SUPFAM" id="SSF48498">
    <property type="entry name" value="Tetracyclin repressor-like, C-terminal domain"/>
    <property type="match status" value="1"/>
</dbReference>
<reference evidence="8" key="1">
    <citation type="submission" date="2018-07" db="EMBL/GenBank/DDBJ databases">
        <authorList>
            <person name="Zhao J."/>
        </authorList>
    </citation>
    <scope>NUCLEOTIDE SEQUENCE [LARGE SCALE GENOMIC DNA]</scope>
    <source>
        <strain evidence="8">GSSD-12</strain>
    </source>
</reference>
<dbReference type="InterPro" id="IPR049445">
    <property type="entry name" value="TetR_SbtR-like_C"/>
</dbReference>
<evidence type="ECO:0000256" key="1">
    <source>
        <dbReference type="ARBA" id="ARBA00023015"/>
    </source>
</evidence>
<evidence type="ECO:0000256" key="5">
    <source>
        <dbReference type="SAM" id="MobiDB-lite"/>
    </source>
</evidence>
<dbReference type="GO" id="GO:0003700">
    <property type="term" value="F:DNA-binding transcription factor activity"/>
    <property type="evidence" value="ECO:0007669"/>
    <property type="project" value="TreeGrafter"/>
</dbReference>
<feature type="domain" description="HTH tetR-type" evidence="6">
    <location>
        <begin position="28"/>
        <end position="87"/>
    </location>
</feature>
<organism evidence="7 8">
    <name type="scientific">Streptomyces paludis</name>
    <dbReference type="NCBI Taxonomy" id="2282738"/>
    <lineage>
        <taxon>Bacteria</taxon>
        <taxon>Bacillati</taxon>
        <taxon>Actinomycetota</taxon>
        <taxon>Actinomycetes</taxon>
        <taxon>Kitasatosporales</taxon>
        <taxon>Streptomycetaceae</taxon>
        <taxon>Streptomyces</taxon>
    </lineage>
</organism>
<dbReference type="InterPro" id="IPR036271">
    <property type="entry name" value="Tet_transcr_reg_TetR-rel_C_sf"/>
</dbReference>
<dbReference type="InterPro" id="IPR050109">
    <property type="entry name" value="HTH-type_TetR-like_transc_reg"/>
</dbReference>
<dbReference type="Gene3D" id="1.10.357.10">
    <property type="entry name" value="Tetracycline Repressor, domain 2"/>
    <property type="match status" value="1"/>
</dbReference>
<dbReference type="KEGG" id="spad:DVK44_12065"/>
<feature type="region of interest" description="Disordered" evidence="5">
    <location>
        <begin position="1"/>
        <end position="28"/>
    </location>
</feature>
<dbReference type="PANTHER" id="PTHR30055">
    <property type="entry name" value="HTH-TYPE TRANSCRIPTIONAL REGULATOR RUTR"/>
    <property type="match status" value="1"/>
</dbReference>
<dbReference type="PRINTS" id="PR00455">
    <property type="entry name" value="HTHTETR"/>
</dbReference>
<keyword evidence="8" id="KW-1185">Reference proteome</keyword>
<dbReference type="EMBL" id="CP031194">
    <property type="protein sequence ID" value="AXG78325.1"/>
    <property type="molecule type" value="Genomic_DNA"/>
</dbReference>
<dbReference type="Proteomes" id="UP000253868">
    <property type="component" value="Chromosome"/>
</dbReference>
<dbReference type="Pfam" id="PF00440">
    <property type="entry name" value="TetR_N"/>
    <property type="match status" value="1"/>
</dbReference>
<evidence type="ECO:0000313" key="8">
    <source>
        <dbReference type="Proteomes" id="UP000253868"/>
    </source>
</evidence>
<feature type="DNA-binding region" description="H-T-H motif" evidence="4">
    <location>
        <begin position="50"/>
        <end position="69"/>
    </location>
</feature>
<proteinExistence type="predicted"/>
<sequence>MTLADQPTPVPDGAPGQPAKRGRRADAERNRAAIMEAAGAVFAEHGGTVDVREIARRSGVGMGTLYRHFPTKDDLLLTVLEKQFGSWLADAHQQATATEDPWQALSGFFEQMLTTQAGNRAVVESYTTRGGPTASCAQRCYAFIDELRTRCMDAGLLRPDVTTDDLVLLSGSLSQAVLTTADSRPGQWRRLLRISLDGLSSRNTEPLPEPAPSTEPEPEPSTSPGRSTS</sequence>
<dbReference type="AlphaFoldDB" id="A0A345HNQ1"/>
<gene>
    <name evidence="7" type="ORF">DVK44_12065</name>
</gene>
<feature type="compositionally biased region" description="Pro residues" evidence="5">
    <location>
        <begin position="207"/>
        <end position="221"/>
    </location>
</feature>